<evidence type="ECO:0000256" key="2">
    <source>
        <dbReference type="ARBA" id="ARBA00022723"/>
    </source>
</evidence>
<feature type="compositionally biased region" description="Acidic residues" evidence="12">
    <location>
        <begin position="831"/>
        <end position="857"/>
    </location>
</feature>
<dbReference type="GO" id="GO:0004519">
    <property type="term" value="F:endonuclease activity"/>
    <property type="evidence" value="ECO:0007669"/>
    <property type="project" value="UniProtKB-KW"/>
</dbReference>
<feature type="region of interest" description="Disordered" evidence="12">
    <location>
        <begin position="37"/>
        <end position="64"/>
    </location>
</feature>
<evidence type="ECO:0000256" key="5">
    <source>
        <dbReference type="ARBA" id="ARBA00022842"/>
    </source>
</evidence>
<evidence type="ECO:0000256" key="8">
    <source>
        <dbReference type="ARBA" id="ARBA00022932"/>
    </source>
</evidence>
<dbReference type="InterPro" id="IPR012337">
    <property type="entry name" value="RNaseH-like_sf"/>
</dbReference>
<dbReference type="InterPro" id="IPR013103">
    <property type="entry name" value="RVT_2"/>
</dbReference>
<dbReference type="Gene3D" id="3.30.420.10">
    <property type="entry name" value="Ribonuclease H-like superfamily/Ribonuclease H"/>
    <property type="match status" value="1"/>
</dbReference>
<feature type="compositionally biased region" description="Polar residues" evidence="12">
    <location>
        <begin position="538"/>
        <end position="551"/>
    </location>
</feature>
<evidence type="ECO:0000313" key="14">
    <source>
        <dbReference type="EMBL" id="GEW54484.1"/>
    </source>
</evidence>
<dbReference type="GO" id="GO:0003887">
    <property type="term" value="F:DNA-directed DNA polymerase activity"/>
    <property type="evidence" value="ECO:0007669"/>
    <property type="project" value="UniProtKB-KW"/>
</dbReference>
<reference evidence="14" key="1">
    <citation type="journal article" date="2019" name="Sci. Rep.">
        <title>Draft genome of Tanacetum cinerariifolium, the natural source of mosquito coil.</title>
        <authorList>
            <person name="Yamashiro T."/>
            <person name="Shiraishi A."/>
            <person name="Satake H."/>
            <person name="Nakayama K."/>
        </authorList>
    </citation>
    <scope>NUCLEOTIDE SEQUENCE</scope>
</reference>
<dbReference type="PANTHER" id="PTHR42648:SF11">
    <property type="entry name" value="TRANSPOSON TY4-P GAG-POL POLYPROTEIN"/>
    <property type="match status" value="1"/>
</dbReference>
<feature type="compositionally biased region" description="Basic and acidic residues" evidence="12">
    <location>
        <begin position="1055"/>
        <end position="1066"/>
    </location>
</feature>
<dbReference type="InterPro" id="IPR039537">
    <property type="entry name" value="Retrotran_Ty1/copia-like"/>
</dbReference>
<protein>
    <submittedName>
        <fullName evidence="14">Integrase, catalytic region, zinc finger, CCHC-type, peptidase aspartic, catalytic</fullName>
    </submittedName>
</protein>
<dbReference type="GO" id="GO:0003676">
    <property type="term" value="F:nucleic acid binding"/>
    <property type="evidence" value="ECO:0007669"/>
    <property type="project" value="InterPro"/>
</dbReference>
<evidence type="ECO:0000256" key="6">
    <source>
        <dbReference type="ARBA" id="ARBA00022908"/>
    </source>
</evidence>
<dbReference type="SUPFAM" id="SSF53098">
    <property type="entry name" value="Ribonuclease H-like"/>
    <property type="match status" value="1"/>
</dbReference>
<dbReference type="GO" id="GO:0003964">
    <property type="term" value="F:RNA-directed DNA polymerase activity"/>
    <property type="evidence" value="ECO:0007669"/>
    <property type="project" value="UniProtKB-KW"/>
</dbReference>
<keyword evidence="1" id="KW-0540">Nuclease</keyword>
<feature type="region of interest" description="Disordered" evidence="12">
    <location>
        <begin position="1055"/>
        <end position="1118"/>
    </location>
</feature>
<dbReference type="GO" id="GO:0046872">
    <property type="term" value="F:metal ion binding"/>
    <property type="evidence" value="ECO:0007669"/>
    <property type="project" value="UniProtKB-KW"/>
</dbReference>
<keyword evidence="3" id="KW-0255">Endonuclease</keyword>
<keyword evidence="9" id="KW-0233">DNA recombination</keyword>
<dbReference type="Pfam" id="PF07727">
    <property type="entry name" value="RVT_2"/>
    <property type="match status" value="1"/>
</dbReference>
<accession>A0A699H2Z5</accession>
<gene>
    <name evidence="14" type="ORF">Tci_226460</name>
</gene>
<name>A0A699H2Z5_TANCI</name>
<evidence type="ECO:0000256" key="7">
    <source>
        <dbReference type="ARBA" id="ARBA00022918"/>
    </source>
</evidence>
<keyword evidence="6" id="KW-0229">DNA integration</keyword>
<feature type="compositionally biased region" description="Acidic residues" evidence="12">
    <location>
        <begin position="876"/>
        <end position="888"/>
    </location>
</feature>
<keyword evidence="8" id="KW-0239">DNA-directed DNA polymerase</keyword>
<evidence type="ECO:0000259" key="13">
    <source>
        <dbReference type="Pfam" id="PF07727"/>
    </source>
</evidence>
<keyword evidence="8" id="KW-0808">Transferase</keyword>
<organism evidence="14">
    <name type="scientific">Tanacetum cinerariifolium</name>
    <name type="common">Dalmatian daisy</name>
    <name type="synonym">Chrysanthemum cinerariifolium</name>
    <dbReference type="NCBI Taxonomy" id="118510"/>
    <lineage>
        <taxon>Eukaryota</taxon>
        <taxon>Viridiplantae</taxon>
        <taxon>Streptophyta</taxon>
        <taxon>Embryophyta</taxon>
        <taxon>Tracheophyta</taxon>
        <taxon>Spermatophyta</taxon>
        <taxon>Magnoliopsida</taxon>
        <taxon>eudicotyledons</taxon>
        <taxon>Gunneridae</taxon>
        <taxon>Pentapetalae</taxon>
        <taxon>asterids</taxon>
        <taxon>campanulids</taxon>
        <taxon>Asterales</taxon>
        <taxon>Asteraceae</taxon>
        <taxon>Asteroideae</taxon>
        <taxon>Anthemideae</taxon>
        <taxon>Anthemidinae</taxon>
        <taxon>Tanacetum</taxon>
    </lineage>
</organism>
<keyword evidence="10" id="KW-0511">Multifunctional enzyme</keyword>
<feature type="region of interest" description="Disordered" evidence="12">
    <location>
        <begin position="685"/>
        <end position="715"/>
    </location>
</feature>
<feature type="domain" description="Reverse transcriptase Ty1/copia-type" evidence="13">
    <location>
        <begin position="572"/>
        <end position="643"/>
    </location>
</feature>
<proteinExistence type="predicted"/>
<evidence type="ECO:0000256" key="10">
    <source>
        <dbReference type="ARBA" id="ARBA00023268"/>
    </source>
</evidence>
<feature type="region of interest" description="Disordered" evidence="12">
    <location>
        <begin position="486"/>
        <end position="554"/>
    </location>
</feature>
<evidence type="ECO:0000256" key="9">
    <source>
        <dbReference type="ARBA" id="ARBA00023172"/>
    </source>
</evidence>
<feature type="compositionally biased region" description="Polar residues" evidence="12">
    <location>
        <begin position="1101"/>
        <end position="1112"/>
    </location>
</feature>
<keyword evidence="8" id="KW-0548">Nucleotidyltransferase</keyword>
<feature type="coiled-coil region" evidence="11">
    <location>
        <begin position="181"/>
        <end position="256"/>
    </location>
</feature>
<dbReference type="PANTHER" id="PTHR42648">
    <property type="entry name" value="TRANSPOSASE, PUTATIVE-RELATED"/>
    <property type="match status" value="1"/>
</dbReference>
<evidence type="ECO:0000256" key="4">
    <source>
        <dbReference type="ARBA" id="ARBA00022801"/>
    </source>
</evidence>
<dbReference type="InterPro" id="IPR036397">
    <property type="entry name" value="RNaseH_sf"/>
</dbReference>
<keyword evidence="7" id="KW-0695">RNA-directed DNA polymerase</keyword>
<dbReference type="GO" id="GO:0006310">
    <property type="term" value="P:DNA recombination"/>
    <property type="evidence" value="ECO:0007669"/>
    <property type="project" value="UniProtKB-KW"/>
</dbReference>
<sequence>MSFLTAVASLRFPSTNNQLKTSSNLRNQATIQDGKVTVQQGQGMQGKSYASNSYKGGGHMARKCTQPKRPRNAVWFKEKEMLAEAHESGQILNEEQLEFLADPGIPYGQATQTTIPNTAAFQTEDLDTYDSDCDDVSKAKAVLMANLFNYGLDIISEAAVQDNNLYAQQDSIILSVIEQMSEQMINHVNNWEKANQEKNNESLTAELERYKERVKNFEQRLNIDLSTHEKIIDSQMDDMIKEKLALKQQIDSLEQNLYILIKKGIFIANIYSFQKRIQRKGNVISSQHVASPVIDDEETLILEEVSRSKMLAKQNDPMSKEKKVNTTLINNVELNRLYEDFGKRFVPQQELFDEQAFWLQTSHLNTDQSALSLVKIKAPRELSKNGFVERRNRTLMEAARTILIFLKASLFLWAEAINTACYTQNHSLICLRYNKTPYELMHDKKPDLSFLYIFGSLYYPTNDSEDLGKLNAKAVADAPRAVDIADSPVSTSIDQDAPSKSIPLTQEQEHSPIISQGVKKSPKTSHFHDDPLYESLHADSTSQGSSSNVRPSHTPFEHIDRWTKDHPIANVKTDEFGWVLKNKARLVAQGIKQDEGIDFKESFVPIARLEAIRIFVANAANKNMTIFQMDVKKAFLNGELKEEPWREFAAIINWCISGNSLGLDRLRTSRIKSCGKAKKFKKVASPSKKLSHVLEEEPAENPKRAKKPAKKSTTMTTVGVVIRDGPGVSVSKKKAPIKVDRGKGMDLLSEAALFEAAQLKKTLKKSKQETYKVHASGSGDRFGSRLKVPGEQQDKTTSTNERNGTIRGVPDVPKYQSESENKSWGNREDGDSNDDESDDVNNDDDVDSDADDDNEASDSEKTNSDEDENPNLNQNDNDEDEDKYEEEEYVRTPDNYEFIDDEEEYEQLYKDVNVRLRDAKHGEEGKEDAEKTDADAQLSTRLKDSIKNSFSSYTTEFRKKAQYRSKRYIDLVEKSVKDIIKDEVISQLSQILPMEVSEFATLVIQSTITKSLKNVVLDKSSSQPKSTYEDEASLTKFELKKILLDKMQKTYSLKRDREDKDKDEHLPAGSDQWLKRRKTRKDDEPSKGSKSKELKSRSSKGTKSQPKSSGKSAQVEESVFETADIEMPQNQGSDLGNTDDQPKVEAASMHDWFKKHERPPTPDSGWNANKTIDFRPPQTWISKISKVEKPPLTFDELMSTPIDFSAYEYPFDLSKPLPLIEDRGRQLVHVNYFINNDLEYLKVTHIKVIKWYDYRYLEKIVVPREDQKLYRFNVGDFSRLNLRDIKDMLLLLVQKKIANLEKDVIFNLNVALWMFTRRVVILKRVEDLQLGVEGYQKKLNITKPKTFRTDISKRTPYTAYSNPQGIIYVDKFKRNKLMGLDKLYKFSDGTLTSV</sequence>
<feature type="compositionally biased region" description="Basic and acidic residues" evidence="12">
    <location>
        <begin position="692"/>
        <end position="703"/>
    </location>
</feature>
<evidence type="ECO:0000256" key="1">
    <source>
        <dbReference type="ARBA" id="ARBA00022722"/>
    </source>
</evidence>
<dbReference type="EMBL" id="BKCJ010062916">
    <property type="protein sequence ID" value="GEW54484.1"/>
    <property type="molecule type" value="Genomic_DNA"/>
</dbReference>
<dbReference type="GO" id="GO:0016787">
    <property type="term" value="F:hydrolase activity"/>
    <property type="evidence" value="ECO:0007669"/>
    <property type="project" value="UniProtKB-KW"/>
</dbReference>
<keyword evidence="11" id="KW-0175">Coiled coil</keyword>
<feature type="region of interest" description="Disordered" evidence="12">
    <location>
        <begin position="764"/>
        <end position="904"/>
    </location>
</feature>
<feature type="compositionally biased region" description="Basic and acidic residues" evidence="12">
    <location>
        <begin position="817"/>
        <end position="830"/>
    </location>
</feature>
<comment type="caution">
    <text evidence="14">The sequence shown here is derived from an EMBL/GenBank/DDBJ whole genome shotgun (WGS) entry which is preliminary data.</text>
</comment>
<feature type="compositionally biased region" description="Basic and acidic residues" evidence="12">
    <location>
        <begin position="1080"/>
        <end position="1096"/>
    </location>
</feature>
<evidence type="ECO:0000256" key="12">
    <source>
        <dbReference type="SAM" id="MobiDB-lite"/>
    </source>
</evidence>
<keyword evidence="4" id="KW-0378">Hydrolase</keyword>
<keyword evidence="2" id="KW-0479">Metal-binding</keyword>
<keyword evidence="5" id="KW-0460">Magnesium</keyword>
<evidence type="ECO:0000256" key="11">
    <source>
        <dbReference type="SAM" id="Coils"/>
    </source>
</evidence>
<evidence type="ECO:0000256" key="3">
    <source>
        <dbReference type="ARBA" id="ARBA00022759"/>
    </source>
</evidence>
<dbReference type="GO" id="GO:0015074">
    <property type="term" value="P:DNA integration"/>
    <property type="evidence" value="ECO:0007669"/>
    <property type="project" value="UniProtKB-KW"/>
</dbReference>